<evidence type="ECO:0000313" key="3">
    <source>
        <dbReference type="Proteomes" id="UP000009168"/>
    </source>
</evidence>
<dbReference type="GeneID" id="7842832"/>
<keyword evidence="1" id="KW-1133">Transmembrane helix</keyword>
<dbReference type="Proteomes" id="UP000009168">
    <property type="component" value="Unassembled WGS sequence"/>
</dbReference>
<feature type="transmembrane region" description="Helical" evidence="1">
    <location>
        <begin position="116"/>
        <end position="138"/>
    </location>
</feature>
<dbReference type="KEGG" id="tet:TTHERM_00075750"/>
<sequence length="242" mass="27891">MTEPGQENQPFTKVAQSINIPDSLETQISKNVSKMELPELQNLKIEFIMAINNLYKKHQLNFQFQNFQSMKIEQLSTIINRIMILLITLVAAFEVIQQLSFFLTSLPLYDSQNVHMARLIATCVQSLFCIYLLLRLGFMNDSNHIIVKTFLCLLVVAMLTGVSVFNNLNYIYTIIDSTYDVITYYTIGGQGLLFLISLYFFLRLFVTKAIKITNVDGENVCYDFFTKSKIITTYHKIQKANI</sequence>
<protein>
    <submittedName>
        <fullName evidence="2">Transmembrane protein, putative</fullName>
    </submittedName>
</protein>
<dbReference type="HOGENOM" id="CLU_1149196_0_0_1"/>
<evidence type="ECO:0000256" key="1">
    <source>
        <dbReference type="SAM" id="Phobius"/>
    </source>
</evidence>
<accession>Q23G90</accession>
<gene>
    <name evidence="2" type="ORF">TTHERM_00075750</name>
</gene>
<evidence type="ECO:0000313" key="2">
    <source>
        <dbReference type="EMBL" id="EAR95370.1"/>
    </source>
</evidence>
<dbReference type="AlphaFoldDB" id="Q23G90"/>
<reference evidence="3" key="1">
    <citation type="journal article" date="2006" name="PLoS Biol.">
        <title>Macronuclear genome sequence of the ciliate Tetrahymena thermophila, a model eukaryote.</title>
        <authorList>
            <person name="Eisen J.A."/>
            <person name="Coyne R.S."/>
            <person name="Wu M."/>
            <person name="Wu D."/>
            <person name="Thiagarajan M."/>
            <person name="Wortman J.R."/>
            <person name="Badger J.H."/>
            <person name="Ren Q."/>
            <person name="Amedeo P."/>
            <person name="Jones K.M."/>
            <person name="Tallon L.J."/>
            <person name="Delcher A.L."/>
            <person name="Salzberg S.L."/>
            <person name="Silva J.C."/>
            <person name="Haas B.J."/>
            <person name="Majoros W.H."/>
            <person name="Farzad M."/>
            <person name="Carlton J.M."/>
            <person name="Smith R.K. Jr."/>
            <person name="Garg J."/>
            <person name="Pearlman R.E."/>
            <person name="Karrer K.M."/>
            <person name="Sun L."/>
            <person name="Manning G."/>
            <person name="Elde N.C."/>
            <person name="Turkewitz A.P."/>
            <person name="Asai D.J."/>
            <person name="Wilkes D.E."/>
            <person name="Wang Y."/>
            <person name="Cai H."/>
            <person name="Collins K."/>
            <person name="Stewart B.A."/>
            <person name="Lee S.R."/>
            <person name="Wilamowska K."/>
            <person name="Weinberg Z."/>
            <person name="Ruzzo W.L."/>
            <person name="Wloga D."/>
            <person name="Gaertig J."/>
            <person name="Frankel J."/>
            <person name="Tsao C.-C."/>
            <person name="Gorovsky M.A."/>
            <person name="Keeling P.J."/>
            <person name="Waller R.F."/>
            <person name="Patron N.J."/>
            <person name="Cherry J.M."/>
            <person name="Stover N.A."/>
            <person name="Krieger C.J."/>
            <person name="del Toro C."/>
            <person name="Ryder H.F."/>
            <person name="Williamson S.C."/>
            <person name="Barbeau R.A."/>
            <person name="Hamilton E.P."/>
            <person name="Orias E."/>
        </authorList>
    </citation>
    <scope>NUCLEOTIDE SEQUENCE [LARGE SCALE GENOMIC DNA]</scope>
    <source>
        <strain evidence="3">SB210</strain>
    </source>
</reference>
<proteinExistence type="predicted"/>
<dbReference type="InParanoid" id="Q23G90"/>
<keyword evidence="1" id="KW-0472">Membrane</keyword>
<dbReference type="EMBL" id="GG662704">
    <property type="protein sequence ID" value="EAR95370.1"/>
    <property type="molecule type" value="Genomic_DNA"/>
</dbReference>
<dbReference type="RefSeq" id="XP_001015615.1">
    <property type="nucleotide sequence ID" value="XM_001015615.1"/>
</dbReference>
<feature type="transmembrane region" description="Helical" evidence="1">
    <location>
        <begin position="150"/>
        <end position="175"/>
    </location>
</feature>
<keyword evidence="3" id="KW-1185">Reference proteome</keyword>
<feature type="transmembrane region" description="Helical" evidence="1">
    <location>
        <begin position="78"/>
        <end position="96"/>
    </location>
</feature>
<name>Q23G90_TETTS</name>
<keyword evidence="1 2" id="KW-0812">Transmembrane</keyword>
<feature type="transmembrane region" description="Helical" evidence="1">
    <location>
        <begin position="181"/>
        <end position="202"/>
    </location>
</feature>
<organism evidence="2 3">
    <name type="scientific">Tetrahymena thermophila (strain SB210)</name>
    <dbReference type="NCBI Taxonomy" id="312017"/>
    <lineage>
        <taxon>Eukaryota</taxon>
        <taxon>Sar</taxon>
        <taxon>Alveolata</taxon>
        <taxon>Ciliophora</taxon>
        <taxon>Intramacronucleata</taxon>
        <taxon>Oligohymenophorea</taxon>
        <taxon>Hymenostomatida</taxon>
        <taxon>Tetrahymenina</taxon>
        <taxon>Tetrahymenidae</taxon>
        <taxon>Tetrahymena</taxon>
    </lineage>
</organism>